<reference evidence="9 10" key="1">
    <citation type="submission" date="2024-04" db="EMBL/GenBank/DDBJ databases">
        <title>Novel genus in family Flammeovirgaceae.</title>
        <authorList>
            <person name="Nguyen T.H."/>
            <person name="Vuong T.Q."/>
            <person name="Le H."/>
            <person name="Kim S.-G."/>
        </authorList>
    </citation>
    <scope>NUCLEOTIDE SEQUENCE [LARGE SCALE GENOMIC DNA]</scope>
    <source>
        <strain evidence="9 10">JCM 23209</strain>
    </source>
</reference>
<gene>
    <name evidence="9" type="ORF">AAG747_03150</name>
</gene>
<feature type="domain" description="PKD/Chitinase" evidence="7">
    <location>
        <begin position="859"/>
        <end position="941"/>
    </location>
</feature>
<sequence length="1776" mass="186472">MALPVCVIAQGTCPNLAPWAYAGEDVVIKLPENKLLLYGNNSKDFDGKIGRYAWSYVSGPKAPAISGQGLQTASVSGLIEGRYEFELTVWDNQGASAKDRVVVLVNASNGNVKPIAKAGVDQTITLPQNTVGLDGSASNDADGTIKAYAWQQKSGPLEAIMEGANTVSPVVSGLVEGQFVFELTVTDDSGDKGTDQVTVTVLSPANQAPVADAGSDQSVTLPVSTVQLDGSASNDAEGEVVSYSWQQQSGPATAVIEGADVAVATVSGLVEGVYVFSLTVVDEQGIQSVDEVSVIVFDPANQVVRINAGGAEMLTQDGKVWSADPHPAGSSYIADVSGNPNRVIAGTEDDLLYQTERNDGGQGSFVYELTVPNSNSYTVNLHFAELYWGAPDGGPGGTDRRVFDINVENGQAVVSDYDMNGEVGPLTAIVKSFTGIRDQDGDGKIKIEFVTKVNKAKVAAIEIVPTDDQVSSVPQLAFIENQEVVEGAVVNVPVSAEDADGDPITLSAEIRENGSLISENLYEFIDNGDGTGALSMPTAVGDGGTVCEVRVSATDKDGTDTEEFTVSVKVAGVNEAPVANAGSDQTVTLPVNTVQLDGSASSDAEGAIASYSWQQQSGPATAVIEGADVAVATVSGLVEGVYVFTLTVVDAEGEQAVDEVKVTVKPEAIQDNVVRINAGGAEMLTQDGKVWSADPHPAGSSYIADVSGNPNRVIAGTEDDLLYQTERNDGGLGSFVYELTVPNSNSYTVNLHFAELYWGAPDGGPGGTDRRVFDINVENGQAVVSDYDMNGEVGPLTAIVKSFTGIRDQDGDGKIKIEFVTKVNKAKVAAIEIVPTDDQVSSVPQLAFIENQEVVEGAVVNVPVSAEDADGDPITLSAEIRENGSLISENLYEFIDNGDGTGALSMPTAVGDGGTVCEVRVSATDKDGTDTEEFTVSVKVAGVNEAPVANAGSDQTVTLPVNTVQLDGSASSDAEGAIASYSWQQQSGPATTVIEGADVAVATVSGLVEGVYVFTLTVVDAEGEQAVDEVKVTVKPEAIQDNVVRINAGGAEMLTQDGKVWSADPHPAGSSYIADVSGNPNRVIAGTEDDLLYQTERNDGGQGSFVYELTVPTSNSYTVNLHFAELYWGAPDGGPGGTDRRVFDINVENGQAVVSDYDMNGEAGPLTAIVKSFTGIRDQDGDGKIKIEFVTKVNKAKVAAIEIVPTDDVVPNQSPIADAGSDQTITLPVNTVQLDGTASTDAEGALANYQWTKKSGPVSFNMDSESSSTPLLTGLVEGIYVFELTVTDDKGLQSTDEVSVVVLPQENTSPVANAGDDLTITLPDSSVQLDGSASKDAEGSITYNWKQISGPLSSAIIEGANTATPTASNLTEGVYVFELTVTDEEGLQAKDQVQVTVVTLENQAPIALAGDDIELRLPENETTLNGTASIDLDGTIVSYQWQQVAGPGYFAIEDGETAMAKLSSLVEGQYVFELEVTDDHGAKDSDQIIVTVLPKENQLPVAIAGEDISITLPENAVTLDASASYDTDGAVIEYVWEQTLGSASFTDGGLNASVLSLSDLKEGVYEFSVTVTDDRGAQASDLVRVTVNPAKNLAPVAVAGNDTTLVGATNLLTLDASGSYDEDGEIIEYNWKLISGSDAFFSFVSNEQKPTLVNLPLGQYEFQLAVVDDKGLASQDIVLVSVVENPLSVQVNAMKFITPNGDGIHDTWEIKNLEELGQVSLMIFNRAGHTVYQTDAYNNEWGGIQNGKLLENGDYYYILTGENDDFRSTGGIRIIY</sequence>
<dbReference type="Pfam" id="PF11721">
    <property type="entry name" value="Malectin"/>
    <property type="match status" value="3"/>
</dbReference>
<dbReference type="InterPro" id="IPR029865">
    <property type="entry name" value="KIAA0319-like"/>
</dbReference>
<feature type="domain" description="PKD/Chitinase" evidence="7">
    <location>
        <begin position="489"/>
        <end position="571"/>
    </location>
</feature>
<dbReference type="NCBIfam" id="TIGR04131">
    <property type="entry name" value="Bac_Flav_CTERM"/>
    <property type="match status" value="1"/>
</dbReference>
<accession>A0AAW9S587</accession>
<feature type="domain" description="Fibronectin type-III" evidence="6">
    <location>
        <begin position="901"/>
        <end position="1025"/>
    </location>
</feature>
<feature type="domain" description="PKD/Chitinase" evidence="7">
    <location>
        <begin position="23"/>
        <end position="108"/>
    </location>
</feature>
<dbReference type="GO" id="GO:0016020">
    <property type="term" value="C:membrane"/>
    <property type="evidence" value="ECO:0007669"/>
    <property type="project" value="UniProtKB-SubCell"/>
</dbReference>
<protein>
    <submittedName>
        <fullName evidence="9">Malectin domain-containing carbohydrate-binding protein</fullName>
    </submittedName>
</protein>
<feature type="domain" description="PKD/Chitinase" evidence="7">
    <location>
        <begin position="115"/>
        <end position="204"/>
    </location>
</feature>
<keyword evidence="5" id="KW-0325">Glycoprotein</keyword>
<keyword evidence="4" id="KW-0472">Membrane</keyword>
<comment type="subcellular location">
    <subcellularLocation>
        <location evidence="1">Membrane</location>
    </subcellularLocation>
</comment>
<feature type="domain" description="Fibronectin type-III" evidence="6">
    <location>
        <begin position="1500"/>
        <end position="1578"/>
    </location>
</feature>
<dbReference type="Pfam" id="PF22352">
    <property type="entry name" value="K319L-like_PKD"/>
    <property type="match status" value="10"/>
</dbReference>
<evidence type="ECO:0000256" key="4">
    <source>
        <dbReference type="ARBA" id="ARBA00023136"/>
    </source>
</evidence>
<dbReference type="InterPro" id="IPR013783">
    <property type="entry name" value="Ig-like_fold"/>
</dbReference>
<organism evidence="9 10">
    <name type="scientific">Rapidithrix thailandica</name>
    <dbReference type="NCBI Taxonomy" id="413964"/>
    <lineage>
        <taxon>Bacteria</taxon>
        <taxon>Pseudomonadati</taxon>
        <taxon>Bacteroidota</taxon>
        <taxon>Cytophagia</taxon>
        <taxon>Cytophagales</taxon>
        <taxon>Flammeovirgaceae</taxon>
        <taxon>Rapidithrix</taxon>
    </lineage>
</organism>
<feature type="domain" description="PKD/Chitinase" evidence="7">
    <location>
        <begin position="1216"/>
        <end position="1305"/>
    </location>
</feature>
<dbReference type="Gene3D" id="2.60.40.10">
    <property type="entry name" value="Immunoglobulins"/>
    <property type="match status" value="12"/>
</dbReference>
<keyword evidence="10" id="KW-1185">Reference proteome</keyword>
<dbReference type="InterPro" id="IPR006644">
    <property type="entry name" value="Cadg"/>
</dbReference>
<feature type="domain" description="PKD/Chitinase" evidence="7">
    <location>
        <begin position="210"/>
        <end position="299"/>
    </location>
</feature>
<feature type="domain" description="Dystroglycan-type cadherin-like" evidence="8">
    <location>
        <begin position="844"/>
        <end position="947"/>
    </location>
</feature>
<evidence type="ECO:0000256" key="2">
    <source>
        <dbReference type="ARBA" id="ARBA00022692"/>
    </source>
</evidence>
<dbReference type="InterPro" id="IPR026341">
    <property type="entry name" value="T9SS_type_B"/>
</dbReference>
<dbReference type="CDD" id="cd00146">
    <property type="entry name" value="PKD"/>
    <property type="match status" value="1"/>
</dbReference>
<evidence type="ECO:0000313" key="9">
    <source>
        <dbReference type="EMBL" id="MEN7546890.1"/>
    </source>
</evidence>
<evidence type="ECO:0000259" key="8">
    <source>
        <dbReference type="SMART" id="SM00736"/>
    </source>
</evidence>
<evidence type="ECO:0000256" key="1">
    <source>
        <dbReference type="ARBA" id="ARBA00004370"/>
    </source>
</evidence>
<dbReference type="SMART" id="SM00736">
    <property type="entry name" value="CADG"/>
    <property type="match status" value="2"/>
</dbReference>
<proteinExistence type="predicted"/>
<dbReference type="SMART" id="SM00089">
    <property type="entry name" value="PKD"/>
    <property type="match status" value="12"/>
</dbReference>
<dbReference type="SUPFAM" id="SSF49299">
    <property type="entry name" value="PKD domain"/>
    <property type="match status" value="10"/>
</dbReference>
<keyword evidence="2" id="KW-0812">Transmembrane</keyword>
<evidence type="ECO:0000259" key="7">
    <source>
        <dbReference type="SMART" id="SM00089"/>
    </source>
</evidence>
<dbReference type="FunFam" id="2.60.40.10:FF:000061">
    <property type="entry name" value="Dyslexia-associated protein KIAA0319 homolog"/>
    <property type="match status" value="4"/>
</dbReference>
<feature type="domain" description="Dystroglycan-type cadherin-like" evidence="8">
    <location>
        <begin position="474"/>
        <end position="577"/>
    </location>
</feature>
<dbReference type="GO" id="GO:0031410">
    <property type="term" value="C:cytoplasmic vesicle"/>
    <property type="evidence" value="ECO:0007669"/>
    <property type="project" value="TreeGrafter"/>
</dbReference>
<dbReference type="InterPro" id="IPR021720">
    <property type="entry name" value="Malectin_dom"/>
</dbReference>
<dbReference type="Proteomes" id="UP001403385">
    <property type="component" value="Unassembled WGS sequence"/>
</dbReference>
<evidence type="ECO:0000259" key="6">
    <source>
        <dbReference type="SMART" id="SM00060"/>
    </source>
</evidence>
<dbReference type="InterPro" id="IPR003961">
    <property type="entry name" value="FN3_dom"/>
</dbReference>
<dbReference type="Gene3D" id="2.60.120.430">
    <property type="entry name" value="Galactose-binding lectin"/>
    <property type="match status" value="3"/>
</dbReference>
<dbReference type="EMBL" id="JBDKWZ010000001">
    <property type="protein sequence ID" value="MEN7546890.1"/>
    <property type="molecule type" value="Genomic_DNA"/>
</dbReference>
<evidence type="ECO:0000256" key="5">
    <source>
        <dbReference type="ARBA" id="ARBA00023180"/>
    </source>
</evidence>
<dbReference type="FunFam" id="2.60.40.10:FF:000257">
    <property type="entry name" value="Dyslexia-associated protein KIAA0319-like"/>
    <property type="match status" value="1"/>
</dbReference>
<name>A0AAW9S587_9BACT</name>
<dbReference type="InterPro" id="IPR022409">
    <property type="entry name" value="PKD/Chitinase_dom"/>
</dbReference>
<dbReference type="PANTHER" id="PTHR46182">
    <property type="entry name" value="FI19480P1"/>
    <property type="match status" value="1"/>
</dbReference>
<feature type="domain" description="PKD/Chitinase" evidence="7">
    <location>
        <begin position="948"/>
        <end position="1037"/>
    </location>
</feature>
<feature type="domain" description="PKD/Chitinase" evidence="7">
    <location>
        <begin position="1501"/>
        <end position="1590"/>
    </location>
</feature>
<feature type="domain" description="Fibronectin type-III" evidence="6">
    <location>
        <begin position="203"/>
        <end position="287"/>
    </location>
</feature>
<feature type="domain" description="Fibronectin type-III" evidence="6">
    <location>
        <begin position="531"/>
        <end position="655"/>
    </location>
</feature>
<dbReference type="PANTHER" id="PTHR46182:SF2">
    <property type="entry name" value="FI19480P1"/>
    <property type="match status" value="1"/>
</dbReference>
<dbReference type="SMART" id="SM00060">
    <property type="entry name" value="FN3"/>
    <property type="match status" value="4"/>
</dbReference>
<feature type="domain" description="PKD/Chitinase" evidence="7">
    <location>
        <begin position="1406"/>
        <end position="1495"/>
    </location>
</feature>
<dbReference type="InterPro" id="IPR035986">
    <property type="entry name" value="PKD_dom_sf"/>
</dbReference>
<evidence type="ECO:0000313" key="10">
    <source>
        <dbReference type="Proteomes" id="UP001403385"/>
    </source>
</evidence>
<dbReference type="Pfam" id="PF13585">
    <property type="entry name" value="CHU_C"/>
    <property type="match status" value="1"/>
</dbReference>
<feature type="domain" description="PKD/Chitinase" evidence="7">
    <location>
        <begin position="1311"/>
        <end position="1400"/>
    </location>
</feature>
<feature type="domain" description="PKD/Chitinase" evidence="7">
    <location>
        <begin position="1596"/>
        <end position="1685"/>
    </location>
</feature>
<comment type="caution">
    <text evidence="9">The sequence shown here is derived from an EMBL/GenBank/DDBJ whole genome shotgun (WGS) entry which is preliminary data.</text>
</comment>
<feature type="domain" description="PKD/Chitinase" evidence="7">
    <location>
        <begin position="578"/>
        <end position="667"/>
    </location>
</feature>
<dbReference type="RefSeq" id="WP_346819669.1">
    <property type="nucleotide sequence ID" value="NZ_JBDKWZ010000001.1"/>
</dbReference>
<evidence type="ECO:0000256" key="3">
    <source>
        <dbReference type="ARBA" id="ARBA00022989"/>
    </source>
</evidence>
<keyword evidence="3" id="KW-1133">Transmembrane helix</keyword>